<accession>A0A914HRH9</accession>
<feature type="compositionally biased region" description="Basic and acidic residues" evidence="1">
    <location>
        <begin position="129"/>
        <end position="143"/>
    </location>
</feature>
<protein>
    <submittedName>
        <fullName evidence="3">Uncharacterized protein</fullName>
    </submittedName>
</protein>
<dbReference type="Proteomes" id="UP000887572">
    <property type="component" value="Unplaced"/>
</dbReference>
<evidence type="ECO:0000256" key="1">
    <source>
        <dbReference type="SAM" id="MobiDB-lite"/>
    </source>
</evidence>
<dbReference type="AlphaFoldDB" id="A0A914HRH9"/>
<evidence type="ECO:0000313" key="3">
    <source>
        <dbReference type="WBParaSite" id="Gr19_v10_g3263.t1"/>
    </source>
</evidence>
<keyword evidence="2" id="KW-1185">Reference proteome</keyword>
<dbReference type="WBParaSite" id="Gr19_v10_g3263.t1">
    <property type="protein sequence ID" value="Gr19_v10_g3263.t1"/>
    <property type="gene ID" value="Gr19_v10_g3263"/>
</dbReference>
<proteinExistence type="predicted"/>
<evidence type="ECO:0000313" key="2">
    <source>
        <dbReference type="Proteomes" id="UP000887572"/>
    </source>
</evidence>
<sequence length="349" mass="37197">MGLVEDPRRRLVRCYSRCVGCLNSLTRVSKTISSRVVEAMTSVLGHLALLQKRALANSSSSPSSDRQAAVGECGPSTRDRGVEVGPSPIAVGTAPHRIFFLQDVGYLADMRAKAFRGSKTGADSSPDMSSREEGRRTAVDRNGGRLRRWSTVRRKRSTPTRTTTVAENGVAKATGPEPGWSAEMAVDETGGRDGGRWPKRRSTRLVVTETVGGKRRSTRLVVDGNGRWPKAAATRLVVDETVGGRKQRRSTRLVVDGNGRWPKAAVDERAGAQVAGGDTGSRGHSKQAVAEPTAAGWMQDFASGSNPAVAPKKICGGTSPMIATGGKGQIFVWGCSARLRSCALLARFP</sequence>
<reference evidence="3" key="1">
    <citation type="submission" date="2022-11" db="UniProtKB">
        <authorList>
            <consortium name="WormBaseParasite"/>
        </authorList>
    </citation>
    <scope>IDENTIFICATION</scope>
</reference>
<feature type="region of interest" description="Disordered" evidence="1">
    <location>
        <begin position="57"/>
        <end position="88"/>
    </location>
</feature>
<feature type="region of interest" description="Disordered" evidence="1">
    <location>
        <begin position="116"/>
        <end position="143"/>
    </location>
</feature>
<name>A0A914HRH9_GLORO</name>
<feature type="region of interest" description="Disordered" evidence="1">
    <location>
        <begin position="171"/>
        <end position="198"/>
    </location>
</feature>
<organism evidence="2 3">
    <name type="scientific">Globodera rostochiensis</name>
    <name type="common">Golden nematode worm</name>
    <name type="synonym">Heterodera rostochiensis</name>
    <dbReference type="NCBI Taxonomy" id="31243"/>
    <lineage>
        <taxon>Eukaryota</taxon>
        <taxon>Metazoa</taxon>
        <taxon>Ecdysozoa</taxon>
        <taxon>Nematoda</taxon>
        <taxon>Chromadorea</taxon>
        <taxon>Rhabditida</taxon>
        <taxon>Tylenchina</taxon>
        <taxon>Tylenchomorpha</taxon>
        <taxon>Tylenchoidea</taxon>
        <taxon>Heteroderidae</taxon>
        <taxon>Heteroderinae</taxon>
        <taxon>Globodera</taxon>
    </lineage>
</organism>